<dbReference type="RefSeq" id="WP_072900684.1">
    <property type="nucleotide sequence ID" value="NZ_FQXB01000002.1"/>
</dbReference>
<dbReference type="Proteomes" id="UP000184074">
    <property type="component" value="Unassembled WGS sequence"/>
</dbReference>
<reference evidence="2 3" key="1">
    <citation type="submission" date="2016-11" db="EMBL/GenBank/DDBJ databases">
        <authorList>
            <person name="Jaros S."/>
            <person name="Januszkiewicz K."/>
            <person name="Wedrychowicz H."/>
        </authorList>
    </citation>
    <scope>NUCLEOTIDE SEQUENCE [LARGE SCALE GENOMIC DNA]</scope>
    <source>
        <strain evidence="2 3">DSM 28715</strain>
    </source>
</reference>
<keyword evidence="3" id="KW-1185">Reference proteome</keyword>
<sequence>MKRLAILLFCVACAPTTAILPPASEDTCNAAAHAGLIGQPDTDLERVLILGPVRVIRPDSVVTADFLAERINFVIDESGTITAIRCG</sequence>
<dbReference type="InterPro" id="IPR021719">
    <property type="entry name" value="Prot_inh_I78"/>
</dbReference>
<keyword evidence="1" id="KW-0732">Signal</keyword>
<dbReference type="Gene3D" id="3.30.10.10">
    <property type="entry name" value="Trypsin Inhibitor V, subunit A"/>
    <property type="match status" value="1"/>
</dbReference>
<evidence type="ECO:0000256" key="1">
    <source>
        <dbReference type="SAM" id="SignalP"/>
    </source>
</evidence>
<evidence type="ECO:0000313" key="2">
    <source>
        <dbReference type="EMBL" id="SHH06303.1"/>
    </source>
</evidence>
<dbReference type="AlphaFoldDB" id="A0A1M5PYG3"/>
<protein>
    <submittedName>
        <fullName evidence="2">Peptidase inhibitor I78 family protein</fullName>
    </submittedName>
</protein>
<gene>
    <name evidence="2" type="ORF">SAMN05444003_1898</name>
</gene>
<dbReference type="Pfam" id="PF11720">
    <property type="entry name" value="Inhibitor_I78"/>
    <property type="match status" value="1"/>
</dbReference>
<organism evidence="2 3">
    <name type="scientific">Cognatiyoonia sediminum</name>
    <dbReference type="NCBI Taxonomy" id="1508389"/>
    <lineage>
        <taxon>Bacteria</taxon>
        <taxon>Pseudomonadati</taxon>
        <taxon>Pseudomonadota</taxon>
        <taxon>Alphaproteobacteria</taxon>
        <taxon>Rhodobacterales</taxon>
        <taxon>Paracoccaceae</taxon>
        <taxon>Cognatiyoonia</taxon>
    </lineage>
</organism>
<accession>A0A1M5PYG3</accession>
<feature type="chain" id="PRO_5012590093" evidence="1">
    <location>
        <begin position="19"/>
        <end position="87"/>
    </location>
</feature>
<feature type="signal peptide" evidence="1">
    <location>
        <begin position="1"/>
        <end position="18"/>
    </location>
</feature>
<evidence type="ECO:0000313" key="3">
    <source>
        <dbReference type="Proteomes" id="UP000184074"/>
    </source>
</evidence>
<dbReference type="STRING" id="1508389.SAMN05444003_1898"/>
<dbReference type="EMBL" id="FQXB01000002">
    <property type="protein sequence ID" value="SHH06303.1"/>
    <property type="molecule type" value="Genomic_DNA"/>
</dbReference>
<proteinExistence type="predicted"/>
<dbReference type="OrthoDB" id="8724542at2"/>
<name>A0A1M5PYG3_9RHOB</name>